<evidence type="ECO:0000256" key="2">
    <source>
        <dbReference type="ARBA" id="ARBA00004986"/>
    </source>
</evidence>
<sequence>MSLIVQKYGGTSVANVERIKAVARKVYQRKREGHDIVVVLSARAGETDRLISLAHEVSPNPDPRELDMLLSTGEQVTIALFCMAMKDLGQKAISLTGYQAGIMTDDHYGEARITSINTAIIKEYLKDGYVVAVAGFQGYDPHHNITTLGRGGSDTTAVALAAALRADICEIYTDVEGVFTTDPNICSNARKLSKISYEEMLEMASLGAKVLHARAVEFGMKFNIPILVCSSFKDVPGTLVTGEDQDMEKYVVSGVTYTKNVGRITVTDVPDVPGMAARIFGPVGEAGINVDMIIQGSSGIPGKANISFTVSKSNYEKAMELVREIARDIGAGEVHGNDRIAKVSIVGVGMKSHSGVAGKMFSALAAENINIMMISTSEIKISVVIDEKYTELAVRVLHDTFELDKDPNGVFRVKEEPFE</sequence>
<dbReference type="UniPathway" id="UPA00050">
    <property type="reaction ID" value="UER00461"/>
</dbReference>
<dbReference type="InterPro" id="IPR018042">
    <property type="entry name" value="Aspartate_kinase_CS"/>
</dbReference>
<evidence type="ECO:0000256" key="5">
    <source>
        <dbReference type="ARBA" id="ARBA00022605"/>
    </source>
</evidence>
<protein>
    <recommendedName>
        <fullName evidence="13">Aspartokinase</fullName>
        <ecNumber evidence="13">2.7.2.4</ecNumber>
    </recommendedName>
</protein>
<dbReference type="Pfam" id="PF00696">
    <property type="entry name" value="AA_kinase"/>
    <property type="match status" value="1"/>
</dbReference>
<reference evidence="16 17" key="1">
    <citation type="submission" date="2016-10" db="EMBL/GenBank/DDBJ databases">
        <authorList>
            <person name="de Groot N.N."/>
        </authorList>
    </citation>
    <scope>NUCLEOTIDE SEQUENCE [LARGE SCALE GENOMIC DNA]</scope>
    <source>
        <strain evidence="16 17">DSM 9990</strain>
    </source>
</reference>
<feature type="binding site" evidence="12">
    <location>
        <position position="74"/>
    </location>
    <ligand>
        <name>substrate</name>
    </ligand>
</feature>
<proteinExistence type="inferred from homology"/>
<comment type="pathway">
    <text evidence="2 14">Amino-acid biosynthesis; L-methionine biosynthesis via de novo pathway; L-homoserine from L-aspartate: step 1/3.</text>
</comment>
<keyword evidence="6 13" id="KW-0808">Transferase</keyword>
<dbReference type="PROSITE" id="PS51671">
    <property type="entry name" value="ACT"/>
    <property type="match status" value="2"/>
</dbReference>
<evidence type="ECO:0000313" key="16">
    <source>
        <dbReference type="EMBL" id="SFM47925.1"/>
    </source>
</evidence>
<feature type="binding site" evidence="12">
    <location>
        <position position="47"/>
    </location>
    <ligand>
        <name>substrate</name>
    </ligand>
</feature>
<dbReference type="GO" id="GO:0009090">
    <property type="term" value="P:homoserine biosynthetic process"/>
    <property type="evidence" value="ECO:0007669"/>
    <property type="project" value="TreeGrafter"/>
</dbReference>
<dbReference type="SUPFAM" id="SSF55021">
    <property type="entry name" value="ACT-like"/>
    <property type="match status" value="2"/>
</dbReference>
<feature type="domain" description="ACT" evidence="15">
    <location>
        <begin position="264"/>
        <end position="339"/>
    </location>
</feature>
<dbReference type="UniPathway" id="UPA00034">
    <property type="reaction ID" value="UER00015"/>
</dbReference>
<dbReference type="GO" id="GO:0005524">
    <property type="term" value="F:ATP binding"/>
    <property type="evidence" value="ECO:0007669"/>
    <property type="project" value="UniProtKB-KW"/>
</dbReference>
<dbReference type="SUPFAM" id="SSF53633">
    <property type="entry name" value="Carbamate kinase-like"/>
    <property type="match status" value="1"/>
</dbReference>
<organism evidence="16 17">
    <name type="scientific">Thermodesulforhabdus norvegica</name>
    <dbReference type="NCBI Taxonomy" id="39841"/>
    <lineage>
        <taxon>Bacteria</taxon>
        <taxon>Pseudomonadati</taxon>
        <taxon>Thermodesulfobacteriota</taxon>
        <taxon>Syntrophobacteria</taxon>
        <taxon>Syntrophobacterales</taxon>
        <taxon>Thermodesulforhabdaceae</taxon>
        <taxon>Thermodesulforhabdus</taxon>
    </lineage>
</organism>
<dbReference type="Pfam" id="PF22468">
    <property type="entry name" value="ACT_9"/>
    <property type="match status" value="2"/>
</dbReference>
<dbReference type="PANTHER" id="PTHR21499:SF3">
    <property type="entry name" value="ASPARTOKINASE"/>
    <property type="match status" value="1"/>
</dbReference>
<dbReference type="FunFam" id="3.40.1160.10:FF:000002">
    <property type="entry name" value="Aspartokinase"/>
    <property type="match status" value="1"/>
</dbReference>
<dbReference type="NCBIfam" id="TIGR00656">
    <property type="entry name" value="asp_kin_monofn"/>
    <property type="match status" value="1"/>
</dbReference>
<dbReference type="InterPro" id="IPR002912">
    <property type="entry name" value="ACT_dom"/>
</dbReference>
<evidence type="ECO:0000256" key="4">
    <source>
        <dbReference type="ARBA" id="ARBA00010122"/>
    </source>
</evidence>
<dbReference type="RefSeq" id="WP_093393134.1">
    <property type="nucleotide sequence ID" value="NZ_FOUU01000001.1"/>
</dbReference>
<evidence type="ECO:0000256" key="8">
    <source>
        <dbReference type="ARBA" id="ARBA00022777"/>
    </source>
</evidence>
<evidence type="ECO:0000256" key="11">
    <source>
        <dbReference type="ARBA" id="ARBA00047872"/>
    </source>
</evidence>
<dbReference type="NCBIfam" id="NF005154">
    <property type="entry name" value="PRK06635.1-2"/>
    <property type="match status" value="1"/>
</dbReference>
<comment type="similarity">
    <text evidence="4 13">Belongs to the aspartokinase family.</text>
</comment>
<dbReference type="OrthoDB" id="9799110at2"/>
<dbReference type="AlphaFoldDB" id="A0A1I4R6Y9"/>
<feature type="domain" description="ACT" evidence="15">
    <location>
        <begin position="345"/>
        <end position="419"/>
    </location>
</feature>
<evidence type="ECO:0000256" key="14">
    <source>
        <dbReference type="RuleBase" id="RU004249"/>
    </source>
</evidence>
<evidence type="ECO:0000256" key="1">
    <source>
        <dbReference type="ARBA" id="ARBA00004766"/>
    </source>
</evidence>
<dbReference type="PIRSF" id="PIRSF000726">
    <property type="entry name" value="Asp_kin"/>
    <property type="match status" value="1"/>
</dbReference>
<keyword evidence="5 14" id="KW-0028">Amino-acid biosynthesis</keyword>
<dbReference type="PANTHER" id="PTHR21499">
    <property type="entry name" value="ASPARTATE KINASE"/>
    <property type="match status" value="1"/>
</dbReference>
<comment type="catalytic activity">
    <reaction evidence="11 13">
        <text>L-aspartate + ATP = 4-phospho-L-aspartate + ADP</text>
        <dbReference type="Rhea" id="RHEA:23776"/>
        <dbReference type="ChEBI" id="CHEBI:29991"/>
        <dbReference type="ChEBI" id="CHEBI:30616"/>
        <dbReference type="ChEBI" id="CHEBI:57535"/>
        <dbReference type="ChEBI" id="CHEBI:456216"/>
        <dbReference type="EC" id="2.7.2.4"/>
    </reaction>
</comment>
<dbReference type="GO" id="GO:0009088">
    <property type="term" value="P:threonine biosynthetic process"/>
    <property type="evidence" value="ECO:0007669"/>
    <property type="project" value="UniProtKB-UniPathway"/>
</dbReference>
<name>A0A1I4R6Y9_9BACT</name>
<evidence type="ECO:0000259" key="15">
    <source>
        <dbReference type="PROSITE" id="PS51671"/>
    </source>
</evidence>
<dbReference type="InterPro" id="IPR001341">
    <property type="entry name" value="Asp_kinase"/>
</dbReference>
<dbReference type="InterPro" id="IPR054352">
    <property type="entry name" value="ACT_Aspartokinase"/>
</dbReference>
<dbReference type="CDD" id="cd04923">
    <property type="entry name" value="ACT_AK-LysC-DapG-like_2"/>
    <property type="match status" value="1"/>
</dbReference>
<keyword evidence="8 13" id="KW-0418">Kinase</keyword>
<comment type="pathway">
    <text evidence="1 14">Amino-acid biosynthesis; L-lysine biosynthesis via DAP pathway; (S)-tetrahydrodipicolinate from L-aspartate: step 1/4.</text>
</comment>
<accession>A0A1I4R6Y9</accession>
<dbReference type="STRING" id="39841.SAMN05660836_00432"/>
<dbReference type="PROSITE" id="PS00324">
    <property type="entry name" value="ASPARTOKINASE"/>
    <property type="match status" value="1"/>
</dbReference>
<evidence type="ECO:0000256" key="9">
    <source>
        <dbReference type="ARBA" id="ARBA00022840"/>
    </source>
</evidence>
<dbReference type="InterPro" id="IPR001048">
    <property type="entry name" value="Asp/Glu/Uridylate_kinase"/>
</dbReference>
<evidence type="ECO:0000256" key="3">
    <source>
        <dbReference type="ARBA" id="ARBA00005139"/>
    </source>
</evidence>
<dbReference type="CDD" id="cd04261">
    <property type="entry name" value="AAK_AKii-LysC-BS"/>
    <property type="match status" value="1"/>
</dbReference>
<evidence type="ECO:0000256" key="10">
    <source>
        <dbReference type="ARBA" id="ARBA00023154"/>
    </source>
</evidence>
<comment type="pathway">
    <text evidence="3 14">Amino-acid biosynthesis; L-threonine biosynthesis; L-threonine from L-aspartate: step 1/5.</text>
</comment>
<dbReference type="GO" id="GO:0009089">
    <property type="term" value="P:lysine biosynthetic process via diaminopimelate"/>
    <property type="evidence" value="ECO:0007669"/>
    <property type="project" value="UniProtKB-UniPathway"/>
</dbReference>
<feature type="binding site" evidence="12">
    <location>
        <begin position="209"/>
        <end position="210"/>
    </location>
    <ligand>
        <name>ATP</name>
        <dbReference type="ChEBI" id="CHEBI:30616"/>
    </ligand>
</feature>
<feature type="binding site" evidence="12">
    <location>
        <begin position="7"/>
        <end position="10"/>
    </location>
    <ligand>
        <name>ATP</name>
        <dbReference type="ChEBI" id="CHEBI:30616"/>
    </ligand>
</feature>
<dbReference type="UniPathway" id="UPA00051">
    <property type="reaction ID" value="UER00462"/>
</dbReference>
<dbReference type="GO" id="GO:0005829">
    <property type="term" value="C:cytosol"/>
    <property type="evidence" value="ECO:0007669"/>
    <property type="project" value="TreeGrafter"/>
</dbReference>
<dbReference type="NCBIfam" id="NF005155">
    <property type="entry name" value="PRK06635.1-4"/>
    <property type="match status" value="1"/>
</dbReference>
<evidence type="ECO:0000256" key="6">
    <source>
        <dbReference type="ARBA" id="ARBA00022679"/>
    </source>
</evidence>
<evidence type="ECO:0000256" key="7">
    <source>
        <dbReference type="ARBA" id="ARBA00022741"/>
    </source>
</evidence>
<dbReference type="Gene3D" id="3.40.1160.10">
    <property type="entry name" value="Acetylglutamate kinase-like"/>
    <property type="match status" value="1"/>
</dbReference>
<dbReference type="Gene3D" id="3.30.2130.10">
    <property type="entry name" value="VC0802-like"/>
    <property type="match status" value="1"/>
</dbReference>
<dbReference type="InterPro" id="IPR005260">
    <property type="entry name" value="Asp_kin_monofn"/>
</dbReference>
<dbReference type="EMBL" id="FOUU01000001">
    <property type="protein sequence ID" value="SFM47925.1"/>
    <property type="molecule type" value="Genomic_DNA"/>
</dbReference>
<keyword evidence="7 12" id="KW-0547">Nucleotide-binding</keyword>
<evidence type="ECO:0000256" key="13">
    <source>
        <dbReference type="RuleBase" id="RU003448"/>
    </source>
</evidence>
<evidence type="ECO:0000313" key="17">
    <source>
        <dbReference type="Proteomes" id="UP000199611"/>
    </source>
</evidence>
<dbReference type="GO" id="GO:0004072">
    <property type="term" value="F:aspartate kinase activity"/>
    <property type="evidence" value="ECO:0007669"/>
    <property type="project" value="UniProtKB-EC"/>
</dbReference>
<feature type="binding site" evidence="12">
    <location>
        <begin position="173"/>
        <end position="174"/>
    </location>
    <ligand>
        <name>ATP</name>
        <dbReference type="ChEBI" id="CHEBI:30616"/>
    </ligand>
</feature>
<dbReference type="NCBIfam" id="TIGR00657">
    <property type="entry name" value="asp_kinases"/>
    <property type="match status" value="1"/>
</dbReference>
<dbReference type="InterPro" id="IPR041740">
    <property type="entry name" value="AKii-LysC-BS"/>
</dbReference>
<keyword evidence="10" id="KW-0457">Lysine biosynthesis</keyword>
<dbReference type="InterPro" id="IPR036393">
    <property type="entry name" value="AceGlu_kinase-like_sf"/>
</dbReference>
<dbReference type="FunFam" id="3.30.2130.10:FF:000002">
    <property type="entry name" value="Aspartokinase"/>
    <property type="match status" value="1"/>
</dbReference>
<keyword evidence="17" id="KW-1185">Reference proteome</keyword>
<keyword evidence="9 12" id="KW-0067">ATP-binding</keyword>
<dbReference type="EC" id="2.7.2.4" evidence="13"/>
<dbReference type="InterPro" id="IPR045865">
    <property type="entry name" value="ACT-like_dom_sf"/>
</dbReference>
<dbReference type="CDD" id="cd04913">
    <property type="entry name" value="ACT_AKii-LysC-BS-like_1"/>
    <property type="match status" value="1"/>
</dbReference>
<gene>
    <name evidence="16" type="ORF">SAMN05660836_00432</name>
</gene>
<evidence type="ECO:0000256" key="12">
    <source>
        <dbReference type="PIRSR" id="PIRSR000726-1"/>
    </source>
</evidence>
<dbReference type="Proteomes" id="UP000199611">
    <property type="component" value="Unassembled WGS sequence"/>
</dbReference>